<sequence length="305" mass="33311">MIATMTPTDFAQIRAFLAVAETLNFSRAAERLGVTPSALSQTIRAFEAEVGQQMFQRTTRSVVLTEAGLHLRGRMEPAVAEMAAALTQARSKGGPRGTVRIVAFRSAAERFLLPILPDLRRDLPDVTLDITLDDAVGDPVADGFDIAIRIGEVIAQDMIAVPLGADLRQIAVAAPAYLSRHGVPGHPRDLLAHDCICWRWPGQPHPFPWEFFEDGRWFSITPSGGLIVNDKTMAQRAALDGLGIAFSIEDTVRDHIAAGSLIPLLQRWSAPFAGFHLTYPRQRHMPAATRAVIDKIRLGVRKDAG</sequence>
<dbReference type="SUPFAM" id="SSF53850">
    <property type="entry name" value="Periplasmic binding protein-like II"/>
    <property type="match status" value="1"/>
</dbReference>
<dbReference type="InterPro" id="IPR005119">
    <property type="entry name" value="LysR_subst-bd"/>
</dbReference>
<dbReference type="OrthoDB" id="9813056at2"/>
<gene>
    <name evidence="6" type="ORF">SAMN05428963_11430</name>
</gene>
<evidence type="ECO:0000313" key="7">
    <source>
        <dbReference type="Proteomes" id="UP000190135"/>
    </source>
</evidence>
<dbReference type="PANTHER" id="PTHR30537">
    <property type="entry name" value="HTH-TYPE TRANSCRIPTIONAL REGULATOR"/>
    <property type="match status" value="1"/>
</dbReference>
<dbReference type="Gene3D" id="3.40.190.290">
    <property type="match status" value="1"/>
</dbReference>
<evidence type="ECO:0000313" key="6">
    <source>
        <dbReference type="EMBL" id="SKA31577.1"/>
    </source>
</evidence>
<dbReference type="Gene3D" id="1.10.10.10">
    <property type="entry name" value="Winged helix-like DNA-binding domain superfamily/Winged helix DNA-binding domain"/>
    <property type="match status" value="1"/>
</dbReference>
<keyword evidence="2" id="KW-0805">Transcription regulation</keyword>
<dbReference type="PANTHER" id="PTHR30537:SF1">
    <property type="entry name" value="HTH-TYPE TRANSCRIPTIONAL REGULATOR PGRR"/>
    <property type="match status" value="1"/>
</dbReference>
<dbReference type="GO" id="GO:0006351">
    <property type="term" value="P:DNA-templated transcription"/>
    <property type="evidence" value="ECO:0007669"/>
    <property type="project" value="TreeGrafter"/>
</dbReference>
<dbReference type="Proteomes" id="UP000190135">
    <property type="component" value="Unassembled WGS sequence"/>
</dbReference>
<dbReference type="CDD" id="cd08474">
    <property type="entry name" value="PBP2_CrgA_like_5"/>
    <property type="match status" value="1"/>
</dbReference>
<keyword evidence="3" id="KW-0238">DNA-binding</keyword>
<dbReference type="GO" id="GO:0003700">
    <property type="term" value="F:DNA-binding transcription factor activity"/>
    <property type="evidence" value="ECO:0007669"/>
    <property type="project" value="InterPro"/>
</dbReference>
<dbReference type="Pfam" id="PF00126">
    <property type="entry name" value="HTH_1"/>
    <property type="match status" value="1"/>
</dbReference>
<dbReference type="GO" id="GO:0043565">
    <property type="term" value="F:sequence-specific DNA binding"/>
    <property type="evidence" value="ECO:0007669"/>
    <property type="project" value="TreeGrafter"/>
</dbReference>
<keyword evidence="7" id="KW-1185">Reference proteome</keyword>
<feature type="domain" description="HTH lysR-type" evidence="5">
    <location>
        <begin position="8"/>
        <end position="65"/>
    </location>
</feature>
<dbReference type="STRING" id="1365950.SAMN05428963_11430"/>
<evidence type="ECO:0000256" key="3">
    <source>
        <dbReference type="ARBA" id="ARBA00023125"/>
    </source>
</evidence>
<name>A0A1T4STR9_9HYPH</name>
<proteinExistence type="inferred from homology"/>
<dbReference type="FunFam" id="1.10.10.10:FF:000001">
    <property type="entry name" value="LysR family transcriptional regulator"/>
    <property type="match status" value="1"/>
</dbReference>
<dbReference type="InterPro" id="IPR036390">
    <property type="entry name" value="WH_DNA-bd_sf"/>
</dbReference>
<dbReference type="InterPro" id="IPR000847">
    <property type="entry name" value="LysR_HTH_N"/>
</dbReference>
<dbReference type="AlphaFoldDB" id="A0A1T4STR9"/>
<dbReference type="PROSITE" id="PS50931">
    <property type="entry name" value="HTH_LYSR"/>
    <property type="match status" value="1"/>
</dbReference>
<evidence type="ECO:0000256" key="4">
    <source>
        <dbReference type="ARBA" id="ARBA00023163"/>
    </source>
</evidence>
<dbReference type="InterPro" id="IPR058163">
    <property type="entry name" value="LysR-type_TF_proteobact-type"/>
</dbReference>
<comment type="similarity">
    <text evidence="1">Belongs to the LysR transcriptional regulatory family.</text>
</comment>
<dbReference type="InterPro" id="IPR036388">
    <property type="entry name" value="WH-like_DNA-bd_sf"/>
</dbReference>
<organism evidence="6 7">
    <name type="scientific">Consotaella salsifontis</name>
    <dbReference type="NCBI Taxonomy" id="1365950"/>
    <lineage>
        <taxon>Bacteria</taxon>
        <taxon>Pseudomonadati</taxon>
        <taxon>Pseudomonadota</taxon>
        <taxon>Alphaproteobacteria</taxon>
        <taxon>Hyphomicrobiales</taxon>
        <taxon>Aurantimonadaceae</taxon>
        <taxon>Consotaella</taxon>
    </lineage>
</organism>
<dbReference type="Pfam" id="PF03466">
    <property type="entry name" value="LysR_substrate"/>
    <property type="match status" value="1"/>
</dbReference>
<protein>
    <submittedName>
        <fullName evidence="6">Transcriptional regulator, LysR family</fullName>
    </submittedName>
</protein>
<dbReference type="SUPFAM" id="SSF46785">
    <property type="entry name" value="Winged helix' DNA-binding domain"/>
    <property type="match status" value="1"/>
</dbReference>
<accession>A0A1T4STR9</accession>
<evidence type="ECO:0000259" key="5">
    <source>
        <dbReference type="PROSITE" id="PS50931"/>
    </source>
</evidence>
<reference evidence="6 7" key="1">
    <citation type="submission" date="2017-02" db="EMBL/GenBank/DDBJ databases">
        <authorList>
            <person name="Peterson S.W."/>
        </authorList>
    </citation>
    <scope>NUCLEOTIDE SEQUENCE [LARGE SCALE GENOMIC DNA]</scope>
    <source>
        <strain evidence="6 7">USBA 369</strain>
    </source>
</reference>
<evidence type="ECO:0000256" key="1">
    <source>
        <dbReference type="ARBA" id="ARBA00009437"/>
    </source>
</evidence>
<keyword evidence="4" id="KW-0804">Transcription</keyword>
<dbReference type="EMBL" id="FUXL01000014">
    <property type="protein sequence ID" value="SKA31577.1"/>
    <property type="molecule type" value="Genomic_DNA"/>
</dbReference>
<evidence type="ECO:0000256" key="2">
    <source>
        <dbReference type="ARBA" id="ARBA00023015"/>
    </source>
</evidence>